<dbReference type="OrthoDB" id="9778326at2"/>
<dbReference type="AlphaFoldDB" id="A0A4D6YBY3"/>
<organism evidence="6 7">
    <name type="scientific">Buchnera aphidicola subsp. Melaphis rhois</name>
    <dbReference type="NCBI Taxonomy" id="118103"/>
    <lineage>
        <taxon>Bacteria</taxon>
        <taxon>Pseudomonadati</taxon>
        <taxon>Pseudomonadota</taxon>
        <taxon>Gammaproteobacteria</taxon>
        <taxon>Enterobacterales</taxon>
        <taxon>Erwiniaceae</taxon>
        <taxon>Buchnera</taxon>
    </lineage>
</organism>
<dbReference type="InterPro" id="IPR020936">
    <property type="entry name" value="TrhO"/>
</dbReference>
<dbReference type="Proteomes" id="UP000298566">
    <property type="component" value="Chromosome"/>
</dbReference>
<evidence type="ECO:0000256" key="3">
    <source>
        <dbReference type="ARBA" id="ARBA00045625"/>
    </source>
</evidence>
<keyword evidence="6" id="KW-0808">Transferase</keyword>
<keyword evidence="2 4" id="KW-0560">Oxidoreductase</keyword>
<dbReference type="HAMAP" id="MF_00469">
    <property type="entry name" value="TrhO"/>
    <property type="match status" value="1"/>
</dbReference>
<dbReference type="InterPro" id="IPR036873">
    <property type="entry name" value="Rhodanese-like_dom_sf"/>
</dbReference>
<dbReference type="InterPro" id="IPR022111">
    <property type="entry name" value="Rhodanese_C"/>
</dbReference>
<comment type="catalytic activity">
    <reaction evidence="4">
        <text>uridine(34) in tRNA + AH2 + O2 = 5-hydroxyuridine(34) in tRNA + A + H2O</text>
        <dbReference type="Rhea" id="RHEA:64224"/>
        <dbReference type="Rhea" id="RHEA-COMP:11727"/>
        <dbReference type="Rhea" id="RHEA-COMP:13381"/>
        <dbReference type="ChEBI" id="CHEBI:13193"/>
        <dbReference type="ChEBI" id="CHEBI:15377"/>
        <dbReference type="ChEBI" id="CHEBI:15379"/>
        <dbReference type="ChEBI" id="CHEBI:17499"/>
        <dbReference type="ChEBI" id="CHEBI:65315"/>
        <dbReference type="ChEBI" id="CHEBI:136877"/>
    </reaction>
</comment>
<dbReference type="EMBL" id="CP033004">
    <property type="protein sequence ID" value="QCI23568.1"/>
    <property type="molecule type" value="Genomic_DNA"/>
</dbReference>
<dbReference type="SUPFAM" id="SSF52821">
    <property type="entry name" value="Rhodanese/Cell cycle control phosphatase"/>
    <property type="match status" value="1"/>
</dbReference>
<dbReference type="GO" id="GO:0016740">
    <property type="term" value="F:transferase activity"/>
    <property type="evidence" value="ECO:0007669"/>
    <property type="project" value="UniProtKB-KW"/>
</dbReference>
<dbReference type="InterPro" id="IPR001763">
    <property type="entry name" value="Rhodanese-like_dom"/>
</dbReference>
<reference evidence="6 7" key="1">
    <citation type="submission" date="2018-10" db="EMBL/GenBank/DDBJ databases">
        <title>Comparative functional genomics of the obligate endosymbiont Buchnera aphidicola.</title>
        <authorList>
            <person name="Chong R.A."/>
        </authorList>
    </citation>
    <scope>NUCLEOTIDE SEQUENCE [LARGE SCALE GENOMIC DNA]</scope>
    <source>
        <strain evidence="6 7">Mrh</strain>
    </source>
</reference>
<dbReference type="SMART" id="SM00450">
    <property type="entry name" value="RHOD"/>
    <property type="match status" value="1"/>
</dbReference>
<feature type="domain" description="Rhodanese" evidence="5">
    <location>
        <begin position="145"/>
        <end position="235"/>
    </location>
</feature>
<dbReference type="InterPro" id="IPR040503">
    <property type="entry name" value="TRHO_N"/>
</dbReference>
<evidence type="ECO:0000256" key="2">
    <source>
        <dbReference type="ARBA" id="ARBA00023002"/>
    </source>
</evidence>
<dbReference type="Gene3D" id="3.40.250.10">
    <property type="entry name" value="Rhodanese-like domain"/>
    <property type="match status" value="1"/>
</dbReference>
<dbReference type="EC" id="1.14.-.-" evidence="4"/>
<sequence length="326" mass="38222">MIILHNRISNKTLKYKLLFDNIPRITISFYKYFTINNTQKFRDDWYISFCSLDIFGRVYIAKEGVNAQISVPIKKYDILKNFIYTYSPELNNVYINQALDTRKSFWVLRMKVRNTIIADGLCTQNYDLKYVGTYLKAIDVNNMLNKVDVIFLDVRNHYEYKIGHFEKALNIPVDTFKKQLKNIMNVLGDEKNKRIVLYCTGGIRCEKTSSWMIYNGFKYIYQIKGGILGYVNDAKKNNLPILFKGKNFVFDARISETVSTDILSKCCQCNQICDVYKNCYNNTCHNLFIQCIECSNKFNNCCSKQCMTTVNYLKYKNIFVNQSIAI</sequence>
<dbReference type="GO" id="GO:0016705">
    <property type="term" value="F:oxidoreductase activity, acting on paired donors, with incorporation or reduction of molecular oxygen"/>
    <property type="evidence" value="ECO:0007669"/>
    <property type="project" value="UniProtKB-UniRule"/>
</dbReference>
<evidence type="ECO:0000313" key="6">
    <source>
        <dbReference type="EMBL" id="QCI23568.1"/>
    </source>
</evidence>
<dbReference type="CDD" id="cd01518">
    <property type="entry name" value="RHOD_YceA"/>
    <property type="match status" value="1"/>
</dbReference>
<dbReference type="RefSeq" id="WP_158336557.1">
    <property type="nucleotide sequence ID" value="NZ_CP033004.1"/>
</dbReference>
<comment type="function">
    <text evidence="3">Catalyzes oxygen-dependent 5-hydroxyuridine (ho5U) modification at position 34 in tRNAs, the first step in 5-carboxymethoxyuridine (cmo5U) biosynthesis. May be part of an alternate pathway, which is able to bypass cmo5U biogenesis in a subset of tRNAs under aerobic conditions.</text>
</comment>
<dbReference type="Pfam" id="PF12368">
    <property type="entry name" value="Rhodanese_C"/>
    <property type="match status" value="1"/>
</dbReference>
<evidence type="ECO:0000256" key="1">
    <source>
        <dbReference type="ARBA" id="ARBA00022694"/>
    </source>
</evidence>
<evidence type="ECO:0000259" key="5">
    <source>
        <dbReference type="PROSITE" id="PS50206"/>
    </source>
</evidence>
<comment type="similarity">
    <text evidence="4">Belongs to the TrhO family.</text>
</comment>
<evidence type="ECO:0000256" key="4">
    <source>
        <dbReference type="HAMAP-Rule" id="MF_00469"/>
    </source>
</evidence>
<dbReference type="PANTHER" id="PTHR43846:SF1">
    <property type="entry name" value="TRNA URIDINE(34) HYDROXYLASE"/>
    <property type="match status" value="1"/>
</dbReference>
<keyword evidence="1 4" id="KW-0819">tRNA processing</keyword>
<gene>
    <name evidence="4" type="primary">trhO</name>
    <name evidence="6" type="ORF">D9V73_01685</name>
</gene>
<dbReference type="GO" id="GO:0006400">
    <property type="term" value="P:tRNA modification"/>
    <property type="evidence" value="ECO:0007669"/>
    <property type="project" value="UniProtKB-UniRule"/>
</dbReference>
<dbReference type="Gene3D" id="3.30.70.100">
    <property type="match status" value="1"/>
</dbReference>
<dbReference type="Pfam" id="PF00581">
    <property type="entry name" value="Rhodanese"/>
    <property type="match status" value="1"/>
</dbReference>
<dbReference type="PANTHER" id="PTHR43846">
    <property type="entry name" value="UPF0176 PROTEIN YCEA"/>
    <property type="match status" value="1"/>
</dbReference>
<dbReference type="NCBIfam" id="NF001133">
    <property type="entry name" value="PRK00142.1-1"/>
    <property type="match status" value="1"/>
</dbReference>
<name>A0A4D6YBY3_BUCMH</name>
<dbReference type="PROSITE" id="PS50206">
    <property type="entry name" value="RHODANESE_3"/>
    <property type="match status" value="1"/>
</dbReference>
<accession>A0A4D6YBY3</accession>
<evidence type="ECO:0000313" key="7">
    <source>
        <dbReference type="Proteomes" id="UP000298566"/>
    </source>
</evidence>
<dbReference type="Pfam" id="PF17773">
    <property type="entry name" value="UPF0176_N"/>
    <property type="match status" value="1"/>
</dbReference>
<protein>
    <recommendedName>
        <fullName evidence="4">tRNA uridine(34) hydroxylase</fullName>
        <ecNumber evidence="4">1.14.-.-</ecNumber>
    </recommendedName>
    <alternativeName>
        <fullName evidence="4">tRNA hydroxylation protein O</fullName>
    </alternativeName>
</protein>
<proteinExistence type="inferred from homology"/>